<dbReference type="EMBL" id="JAAGWQ010000013">
    <property type="protein sequence ID" value="KAF5679215.1"/>
    <property type="molecule type" value="Genomic_DNA"/>
</dbReference>
<dbReference type="GO" id="GO:0004185">
    <property type="term" value="F:serine-type carboxypeptidase activity"/>
    <property type="evidence" value="ECO:0007669"/>
    <property type="project" value="InterPro"/>
</dbReference>
<keyword evidence="4" id="KW-0378">Hydrolase</keyword>
<accession>A0A8H5U133</accession>
<dbReference type="GO" id="GO:0000324">
    <property type="term" value="C:fungal-type vacuole"/>
    <property type="evidence" value="ECO:0007669"/>
    <property type="project" value="TreeGrafter"/>
</dbReference>
<dbReference type="GO" id="GO:0006508">
    <property type="term" value="P:proteolysis"/>
    <property type="evidence" value="ECO:0007669"/>
    <property type="project" value="UniProtKB-KW"/>
</dbReference>
<dbReference type="Pfam" id="PF00450">
    <property type="entry name" value="Peptidase_S10"/>
    <property type="match status" value="1"/>
</dbReference>
<evidence type="ECO:0000256" key="3">
    <source>
        <dbReference type="ARBA" id="ARBA00022670"/>
    </source>
</evidence>
<feature type="signal peptide" evidence="6">
    <location>
        <begin position="1"/>
        <end position="20"/>
    </location>
</feature>
<feature type="chain" id="PRO_5034981140" evidence="6">
    <location>
        <begin position="21"/>
        <end position="493"/>
    </location>
</feature>
<comment type="similarity">
    <text evidence="1">Belongs to the peptidase S10 family.</text>
</comment>
<keyword evidence="6" id="KW-0732">Signal</keyword>
<dbReference type="SUPFAM" id="SSF53474">
    <property type="entry name" value="alpha/beta-Hydrolases"/>
    <property type="match status" value="1"/>
</dbReference>
<dbReference type="PANTHER" id="PTHR11802:SF453">
    <property type="entry name" value="S1, PUTATIVE-RELATED"/>
    <property type="match status" value="1"/>
</dbReference>
<comment type="caution">
    <text evidence="7">The sequence shown here is derived from an EMBL/GenBank/DDBJ whole genome shotgun (WGS) entry which is preliminary data.</text>
</comment>
<evidence type="ECO:0000256" key="4">
    <source>
        <dbReference type="ARBA" id="ARBA00022801"/>
    </source>
</evidence>
<reference evidence="7 8" key="1">
    <citation type="submission" date="2020-05" db="EMBL/GenBank/DDBJ databases">
        <title>Identification and distribution of gene clusters putatively required for synthesis of sphingolipid metabolism inhibitors in phylogenetically diverse species of the filamentous fungus Fusarium.</title>
        <authorList>
            <person name="Kim H.-S."/>
            <person name="Busman M."/>
            <person name="Brown D.W."/>
            <person name="Divon H."/>
            <person name="Uhlig S."/>
            <person name="Proctor R.H."/>
        </authorList>
    </citation>
    <scope>NUCLEOTIDE SEQUENCE [LARGE SCALE GENOMIC DNA]</scope>
    <source>
        <strain evidence="7 8">NRRL 20693</strain>
    </source>
</reference>
<keyword evidence="5" id="KW-0325">Glycoprotein</keyword>
<keyword evidence="3" id="KW-0645">Protease</keyword>
<organism evidence="7 8">
    <name type="scientific">Fusarium heterosporum</name>
    <dbReference type="NCBI Taxonomy" id="42747"/>
    <lineage>
        <taxon>Eukaryota</taxon>
        <taxon>Fungi</taxon>
        <taxon>Dikarya</taxon>
        <taxon>Ascomycota</taxon>
        <taxon>Pezizomycotina</taxon>
        <taxon>Sordariomycetes</taxon>
        <taxon>Hypocreomycetidae</taxon>
        <taxon>Hypocreales</taxon>
        <taxon>Nectriaceae</taxon>
        <taxon>Fusarium</taxon>
        <taxon>Fusarium heterosporum species complex</taxon>
    </lineage>
</organism>
<dbReference type="InterPro" id="IPR001563">
    <property type="entry name" value="Peptidase_S10"/>
</dbReference>
<evidence type="ECO:0000256" key="1">
    <source>
        <dbReference type="ARBA" id="ARBA00009431"/>
    </source>
</evidence>
<evidence type="ECO:0000313" key="8">
    <source>
        <dbReference type="Proteomes" id="UP000567885"/>
    </source>
</evidence>
<evidence type="ECO:0000256" key="6">
    <source>
        <dbReference type="SAM" id="SignalP"/>
    </source>
</evidence>
<name>A0A8H5U133_FUSHE</name>
<dbReference type="OrthoDB" id="443318at2759"/>
<proteinExistence type="inferred from homology"/>
<keyword evidence="2 7" id="KW-0121">Carboxypeptidase</keyword>
<evidence type="ECO:0000256" key="5">
    <source>
        <dbReference type="ARBA" id="ARBA00023180"/>
    </source>
</evidence>
<dbReference type="PANTHER" id="PTHR11802">
    <property type="entry name" value="SERINE PROTEASE FAMILY S10 SERINE CARBOXYPEPTIDASE"/>
    <property type="match status" value="1"/>
</dbReference>
<evidence type="ECO:0000256" key="2">
    <source>
        <dbReference type="ARBA" id="ARBA00022645"/>
    </source>
</evidence>
<dbReference type="AlphaFoldDB" id="A0A8H5U133"/>
<protein>
    <submittedName>
        <fullName evidence="7">Carboxypeptidase D</fullName>
    </submittedName>
</protein>
<dbReference type="InterPro" id="IPR029058">
    <property type="entry name" value="AB_hydrolase_fold"/>
</dbReference>
<dbReference type="PRINTS" id="PR00724">
    <property type="entry name" value="CRBOXYPTASEC"/>
</dbReference>
<evidence type="ECO:0000313" key="7">
    <source>
        <dbReference type="EMBL" id="KAF5679215.1"/>
    </source>
</evidence>
<dbReference type="Gene3D" id="1.10.287.410">
    <property type="match status" value="1"/>
</dbReference>
<keyword evidence="8" id="KW-1185">Reference proteome</keyword>
<dbReference type="Gene3D" id="3.40.50.1820">
    <property type="entry name" value="alpha/beta hydrolase"/>
    <property type="match status" value="1"/>
</dbReference>
<sequence length="493" mass="55263">MKFTKSSATILLVSTVFVKAQLHREKGRRFTKHNNDGVETTVFQHALTGSSMEYVTNSGICETTPGVNQYSGYLDYGTNQSMWFWFFEARHDPKKAPLALWLNGGPGCSSEIGIFQENGPCQFVENSTETTLNPFSWNEYANMIYIDQPLGTGFSEGTHSINTTISAAPYIWSFLQAFFDNFPQYESRDLGLFTESFGGHYGPEFAELLLDQNDKIQSGQIQGHEVNLVALGINSGWIDPAPQFKAYADYAYRNPYKKLINESTYEHFLGRYEKECAPLLGKCTTKTGQLEACSNASLVCNTIMYSDLIEQSGADFGVEDLRVTSETIDPVETYVDYLNRKDIRERIGARKTFEECDLTTFYSFGDTGDDARSYAGTLARILDRNITTLLWAGDADWSCSWPGVLEAANNLNWQGQERFNTLESTNFTINGTVYGTHKSVDNLSWLKVHEAGHYVSYYRRAASLQANNAEKANILYIMISAVQVAGVASNPYL</sequence>
<dbReference type="Proteomes" id="UP000567885">
    <property type="component" value="Unassembled WGS sequence"/>
</dbReference>
<gene>
    <name evidence="7" type="ORF">FHETE_956</name>
</gene>